<accession>A0A453GKD6</accession>
<evidence type="ECO:0000313" key="1">
    <source>
        <dbReference type="EnsemblPlants" id="AET3Gv21060600.6"/>
    </source>
</evidence>
<organism evidence="1 2">
    <name type="scientific">Aegilops tauschii subsp. strangulata</name>
    <name type="common">Goatgrass</name>
    <dbReference type="NCBI Taxonomy" id="200361"/>
    <lineage>
        <taxon>Eukaryota</taxon>
        <taxon>Viridiplantae</taxon>
        <taxon>Streptophyta</taxon>
        <taxon>Embryophyta</taxon>
        <taxon>Tracheophyta</taxon>
        <taxon>Spermatophyta</taxon>
        <taxon>Magnoliopsida</taxon>
        <taxon>Liliopsida</taxon>
        <taxon>Poales</taxon>
        <taxon>Poaceae</taxon>
        <taxon>BOP clade</taxon>
        <taxon>Pooideae</taxon>
        <taxon>Triticodae</taxon>
        <taxon>Triticeae</taxon>
        <taxon>Triticinae</taxon>
        <taxon>Aegilops</taxon>
    </lineage>
</organism>
<dbReference type="EnsemblPlants" id="AET3Gv21060600.6">
    <property type="protein sequence ID" value="AET3Gv21060600.6"/>
    <property type="gene ID" value="AET3Gv21060600"/>
</dbReference>
<dbReference type="AlphaFoldDB" id="A0A453GKD6"/>
<keyword evidence="2" id="KW-1185">Reference proteome</keyword>
<name>A0A453GKD6_AEGTS</name>
<reference evidence="2" key="1">
    <citation type="journal article" date="2014" name="Science">
        <title>Ancient hybridizations among the ancestral genomes of bread wheat.</title>
        <authorList>
            <consortium name="International Wheat Genome Sequencing Consortium,"/>
            <person name="Marcussen T."/>
            <person name="Sandve S.R."/>
            <person name="Heier L."/>
            <person name="Spannagl M."/>
            <person name="Pfeifer M."/>
            <person name="Jakobsen K.S."/>
            <person name="Wulff B.B."/>
            <person name="Steuernagel B."/>
            <person name="Mayer K.F."/>
            <person name="Olsen O.A."/>
        </authorList>
    </citation>
    <scope>NUCLEOTIDE SEQUENCE [LARGE SCALE GENOMIC DNA]</scope>
    <source>
        <strain evidence="2">cv. AL8/78</strain>
    </source>
</reference>
<reference evidence="2" key="2">
    <citation type="journal article" date="2017" name="Nat. Plants">
        <title>The Aegilops tauschii genome reveals multiple impacts of transposons.</title>
        <authorList>
            <person name="Zhao G."/>
            <person name="Zou C."/>
            <person name="Li K."/>
            <person name="Wang K."/>
            <person name="Li T."/>
            <person name="Gao L."/>
            <person name="Zhang X."/>
            <person name="Wang H."/>
            <person name="Yang Z."/>
            <person name="Liu X."/>
            <person name="Jiang W."/>
            <person name="Mao L."/>
            <person name="Kong X."/>
            <person name="Jiao Y."/>
            <person name="Jia J."/>
        </authorList>
    </citation>
    <scope>NUCLEOTIDE SEQUENCE [LARGE SCALE GENOMIC DNA]</scope>
    <source>
        <strain evidence="2">cv. AL8/78</strain>
    </source>
</reference>
<proteinExistence type="predicted"/>
<reference evidence="1" key="3">
    <citation type="journal article" date="2017" name="Nature">
        <title>Genome sequence of the progenitor of the wheat D genome Aegilops tauschii.</title>
        <authorList>
            <person name="Luo M.C."/>
            <person name="Gu Y.Q."/>
            <person name="Puiu D."/>
            <person name="Wang H."/>
            <person name="Twardziok S.O."/>
            <person name="Deal K.R."/>
            <person name="Huo N."/>
            <person name="Zhu T."/>
            <person name="Wang L."/>
            <person name="Wang Y."/>
            <person name="McGuire P.E."/>
            <person name="Liu S."/>
            <person name="Long H."/>
            <person name="Ramasamy R.K."/>
            <person name="Rodriguez J.C."/>
            <person name="Van S.L."/>
            <person name="Yuan L."/>
            <person name="Wang Z."/>
            <person name="Xia Z."/>
            <person name="Xiao L."/>
            <person name="Anderson O.D."/>
            <person name="Ouyang S."/>
            <person name="Liang Y."/>
            <person name="Zimin A.V."/>
            <person name="Pertea G."/>
            <person name="Qi P."/>
            <person name="Bennetzen J.L."/>
            <person name="Dai X."/>
            <person name="Dawson M.W."/>
            <person name="Muller H.G."/>
            <person name="Kugler K."/>
            <person name="Rivarola-Duarte L."/>
            <person name="Spannagl M."/>
            <person name="Mayer K.F.X."/>
            <person name="Lu F.H."/>
            <person name="Bevan M.W."/>
            <person name="Leroy P."/>
            <person name="Li P."/>
            <person name="You F.M."/>
            <person name="Sun Q."/>
            <person name="Liu Z."/>
            <person name="Lyons E."/>
            <person name="Wicker T."/>
            <person name="Salzberg S.L."/>
            <person name="Devos K.M."/>
            <person name="Dvorak J."/>
        </authorList>
    </citation>
    <scope>NUCLEOTIDE SEQUENCE [LARGE SCALE GENOMIC DNA]</scope>
    <source>
        <strain evidence="1">cv. AL8/78</strain>
    </source>
</reference>
<evidence type="ECO:0000313" key="2">
    <source>
        <dbReference type="Proteomes" id="UP000015105"/>
    </source>
</evidence>
<dbReference type="Proteomes" id="UP000015105">
    <property type="component" value="Chromosome 3D"/>
</dbReference>
<reference evidence="1" key="5">
    <citation type="journal article" date="2021" name="G3 (Bethesda)">
        <title>Aegilops tauschii genome assembly Aet v5.0 features greater sequence contiguity and improved annotation.</title>
        <authorList>
            <person name="Wang L."/>
            <person name="Zhu T."/>
            <person name="Rodriguez J.C."/>
            <person name="Deal K.R."/>
            <person name="Dubcovsky J."/>
            <person name="McGuire P.E."/>
            <person name="Lux T."/>
            <person name="Spannagl M."/>
            <person name="Mayer K.F.X."/>
            <person name="Baldrich P."/>
            <person name="Meyers B.C."/>
            <person name="Huo N."/>
            <person name="Gu Y.Q."/>
            <person name="Zhou H."/>
            <person name="Devos K.M."/>
            <person name="Bennetzen J.L."/>
            <person name="Unver T."/>
            <person name="Budak H."/>
            <person name="Gulick P.J."/>
            <person name="Galiba G."/>
            <person name="Kalapos B."/>
            <person name="Nelson D.R."/>
            <person name="Li P."/>
            <person name="You F.M."/>
            <person name="Luo M.C."/>
            <person name="Dvorak J."/>
        </authorList>
    </citation>
    <scope>NUCLEOTIDE SEQUENCE [LARGE SCALE GENOMIC DNA]</scope>
    <source>
        <strain evidence="1">cv. AL8/78</strain>
    </source>
</reference>
<protein>
    <submittedName>
        <fullName evidence="1">Uncharacterized protein</fullName>
    </submittedName>
</protein>
<dbReference type="Gramene" id="AET3Gv21060600.6">
    <property type="protein sequence ID" value="AET3Gv21060600.6"/>
    <property type="gene ID" value="AET3Gv21060600"/>
</dbReference>
<sequence>NKWPKEALKGNLVLLLGGQSTILRFRPNPSFDWIWLRRPPAAALVRPCRAGQPPLPLLLRAHQLARPNGPLHLACSWFRQPHPLRCAGRVHVPMPPTNSSTRSAVQV</sequence>
<reference evidence="1" key="4">
    <citation type="submission" date="2019-03" db="UniProtKB">
        <authorList>
            <consortium name="EnsemblPlants"/>
        </authorList>
    </citation>
    <scope>IDENTIFICATION</scope>
</reference>